<dbReference type="GeneID" id="18826559"/>
<sequence length="979" mass="107725">MRGPRSIAENVNPAQYGGFSTSASAGTVSLPSQKKTSSEAGYPFRGEIYTNVVNCSAARALLDKYERMCTPPPTKDNLKRARSPQDHDRWETSIVVGRDGVQDTGSKKVKSRSPLRQSIRSLLSALKKGTTKSGDAVASARRVSKSDMITTDLIGPPLVPEKALENKLNETLQHPGIATANTVANDPGKVERSGPMWHLASTQLLGDPQSLVAWISCTGVLNSRKLILTWPNHPTTHPNIVEIDLGRCIDVRPLANAELEKEERAMLSKLDETREPRVFEIVLQGRESEKFAVRNLGERAAWISALWDSILPTEQSTVGVSNSQQVRMQNVDSNIPLGMAQLVNRAEDSIPPRAIEKDAFWSATKREQSLPPLPPKSHKSLPPLSIPPNSLVSQVDVMPRIDSAGTPSPSIYSLVSLPSPTRASGLPISPSIANLGRRSMVKTRLAEIQKERGQETPTSLNTQIDRMMLPTSPASTTGTGRSGFLSVLTSDDPNDGIVRERAPFGHLRESEFFRDLQLNDAGSESRGQTAGARPPLEHSDSICSDLPYVNGEAEPSTKNGQYLASRLEETVKPLSADITTIKNVLGGESGQPTLHQMLESIDGRSRSTKRTVEELVRKFESLPSPSREPRRKSEGDDKLETCERTREMLEATRSELAGKMDTLMGQLTKVKSAGLAIPPQSPPFASIHQQAGPTKISATDMDTFKNTMIDALSAQLMPLRERIATSGSISYPLLSRIAGLVEKDDEHRVLLVQQHADSVRYLNELNSWLENFVRHGTSQIKGMATNVEYLCKNLGPNHGSILNDIYAALSELKNRDDAFTFQNSVEKIVEAINQSPQNQTNVQALAQFMECQRQEQENFLRAFTAQVSGEIKGERLRFVEAMKEATAINVQAQVDQFKKELAREVATVAQELGRLESDKRAVETKIAHLHAFHANQKQTIGAHAPLTVTAARQTYRPLSQQAQFQTHGGYPRRPLPYPR</sequence>
<evidence type="ECO:0000313" key="2">
    <source>
        <dbReference type="EMBL" id="EKM80630.1"/>
    </source>
</evidence>
<proteinExistence type="predicted"/>
<evidence type="ECO:0000313" key="3">
    <source>
        <dbReference type="Proteomes" id="UP000008493"/>
    </source>
</evidence>
<feature type="compositionally biased region" description="Polar residues" evidence="1">
    <location>
        <begin position="18"/>
        <end position="39"/>
    </location>
</feature>
<dbReference type="Proteomes" id="UP000008493">
    <property type="component" value="Unassembled WGS sequence"/>
</dbReference>
<dbReference type="EMBL" id="JH971388">
    <property type="protein sequence ID" value="EKM80630.1"/>
    <property type="molecule type" value="Genomic_DNA"/>
</dbReference>
<dbReference type="RefSeq" id="XP_007328282.1">
    <property type="nucleotide sequence ID" value="XM_007328220.1"/>
</dbReference>
<dbReference type="eggNOG" id="ENOG502SH9M">
    <property type="taxonomic scope" value="Eukaryota"/>
</dbReference>
<dbReference type="OrthoDB" id="2261329at2759"/>
<name>K5XZ20_AGABU</name>
<reference evidence="3" key="1">
    <citation type="journal article" date="2012" name="Proc. Natl. Acad. Sci. U.S.A.">
        <title>Genome sequence of the button mushroom Agaricus bisporus reveals mechanisms governing adaptation to a humic-rich ecological niche.</title>
        <authorList>
            <person name="Morin E."/>
            <person name="Kohler A."/>
            <person name="Baker A.R."/>
            <person name="Foulongne-Oriol M."/>
            <person name="Lombard V."/>
            <person name="Nagy L.G."/>
            <person name="Ohm R.A."/>
            <person name="Patyshakuliyeva A."/>
            <person name="Brun A."/>
            <person name="Aerts A.L."/>
            <person name="Bailey A.M."/>
            <person name="Billette C."/>
            <person name="Coutinho P.M."/>
            <person name="Deakin G."/>
            <person name="Doddapaneni H."/>
            <person name="Floudas D."/>
            <person name="Grimwood J."/>
            <person name="Hilden K."/>
            <person name="Kuees U."/>
            <person name="LaButti K.M."/>
            <person name="Lapidus A."/>
            <person name="Lindquist E.A."/>
            <person name="Lucas S.M."/>
            <person name="Murat C."/>
            <person name="Riley R.W."/>
            <person name="Salamov A.A."/>
            <person name="Schmutz J."/>
            <person name="Subramanian V."/>
            <person name="Woesten H.A.B."/>
            <person name="Xu J."/>
            <person name="Eastwood D.C."/>
            <person name="Foster G.D."/>
            <person name="Sonnenberg A.S."/>
            <person name="Cullen D."/>
            <person name="de Vries R.P."/>
            <person name="Lundell T."/>
            <person name="Hibbett D.S."/>
            <person name="Henrissat B."/>
            <person name="Burton K.S."/>
            <person name="Kerrigan R.W."/>
            <person name="Challen M.P."/>
            <person name="Grigoriev I.V."/>
            <person name="Martin F."/>
        </authorList>
    </citation>
    <scope>NUCLEOTIDE SEQUENCE [LARGE SCALE GENOMIC DNA]</scope>
    <source>
        <strain evidence="3">JB137-S8 / ATCC MYA-4627 / FGSC 10392</strain>
    </source>
</reference>
<feature type="region of interest" description="Disordered" evidence="1">
    <location>
        <begin position="1"/>
        <end position="39"/>
    </location>
</feature>
<feature type="region of interest" description="Disordered" evidence="1">
    <location>
        <begin position="960"/>
        <end position="979"/>
    </location>
</feature>
<dbReference type="HOGENOM" id="CLU_011049_0_0_1"/>
<dbReference type="STRING" id="597362.K5XZ20"/>
<accession>K5XZ20</accession>
<feature type="region of interest" description="Disordered" evidence="1">
    <location>
        <begin position="619"/>
        <end position="639"/>
    </location>
</feature>
<dbReference type="AlphaFoldDB" id="K5XZ20"/>
<feature type="region of interest" description="Disordered" evidence="1">
    <location>
        <begin position="366"/>
        <end position="387"/>
    </location>
</feature>
<evidence type="ECO:0008006" key="4">
    <source>
        <dbReference type="Google" id="ProtNLM"/>
    </source>
</evidence>
<organism evidence="2 3">
    <name type="scientific">Agaricus bisporus var. burnettii (strain JB137-S8 / ATCC MYA-4627 / FGSC 10392)</name>
    <name type="common">White button mushroom</name>
    <dbReference type="NCBI Taxonomy" id="597362"/>
    <lineage>
        <taxon>Eukaryota</taxon>
        <taxon>Fungi</taxon>
        <taxon>Dikarya</taxon>
        <taxon>Basidiomycota</taxon>
        <taxon>Agaricomycotina</taxon>
        <taxon>Agaricomycetes</taxon>
        <taxon>Agaricomycetidae</taxon>
        <taxon>Agaricales</taxon>
        <taxon>Agaricineae</taxon>
        <taxon>Agaricaceae</taxon>
        <taxon>Agaricus</taxon>
    </lineage>
</organism>
<dbReference type="SUPFAM" id="SSF50729">
    <property type="entry name" value="PH domain-like"/>
    <property type="match status" value="1"/>
</dbReference>
<dbReference type="OMA" id="GWVSAIW"/>
<dbReference type="KEGG" id="abp:AGABI1DRAFT126689"/>
<keyword evidence="3" id="KW-1185">Reference proteome</keyword>
<evidence type="ECO:0000256" key="1">
    <source>
        <dbReference type="SAM" id="MobiDB-lite"/>
    </source>
</evidence>
<feature type="compositionally biased region" description="Basic and acidic residues" evidence="1">
    <location>
        <begin position="627"/>
        <end position="639"/>
    </location>
</feature>
<gene>
    <name evidence="2" type="ORF">AGABI1DRAFT_126689</name>
</gene>
<dbReference type="InParanoid" id="K5XZ20"/>
<protein>
    <recommendedName>
        <fullName evidence="4">PH domain-containing protein</fullName>
    </recommendedName>
</protein>
<feature type="region of interest" description="Disordered" evidence="1">
    <location>
        <begin position="522"/>
        <end position="541"/>
    </location>
</feature>